<dbReference type="EMBL" id="FOIC01000009">
    <property type="protein sequence ID" value="SET60957.1"/>
    <property type="molecule type" value="Genomic_DNA"/>
</dbReference>
<dbReference type="Proteomes" id="UP000199320">
    <property type="component" value="Unassembled WGS sequence"/>
</dbReference>
<dbReference type="EMBL" id="FMZP01000007">
    <property type="protein sequence ID" value="SDC77994.1"/>
    <property type="molecule type" value="Genomic_DNA"/>
</dbReference>
<name>A0A1I0FRV9_9EURY</name>
<accession>A0A1I0FRV9</accession>
<keyword evidence="3" id="KW-1185">Reference proteome</keyword>
<gene>
    <name evidence="2" type="ORF">SAMN04488694_10959</name>
    <name evidence="1" type="ORF">SAMN05192552_100786</name>
</gene>
<sequence>MAKSESSQSGGTQQLLAILTGRPCPDCPDGKLERARYKDNQAVVCDCCGTPRAQVWSASLE</sequence>
<dbReference type="Proteomes" id="UP000324021">
    <property type="component" value="Unassembled WGS sequence"/>
</dbReference>
<protein>
    <submittedName>
        <fullName evidence="2">Uncharacterized protein</fullName>
    </submittedName>
</protein>
<evidence type="ECO:0000313" key="3">
    <source>
        <dbReference type="Proteomes" id="UP000199320"/>
    </source>
</evidence>
<reference evidence="3 4" key="1">
    <citation type="submission" date="2016-10" db="EMBL/GenBank/DDBJ databases">
        <authorList>
            <person name="Varghese N."/>
            <person name="Submissions S."/>
        </authorList>
    </citation>
    <scope>NUCLEOTIDE SEQUENCE [LARGE SCALE GENOMIC DNA]</scope>
    <source>
        <strain evidence="1 4">CDM_1</strain>
        <strain evidence="3">CDM_6</strain>
    </source>
</reference>
<organism evidence="2 3">
    <name type="scientific">Natrinema hispanicum</name>
    <dbReference type="NCBI Taxonomy" id="392421"/>
    <lineage>
        <taxon>Archaea</taxon>
        <taxon>Methanobacteriati</taxon>
        <taxon>Methanobacteriota</taxon>
        <taxon>Stenosarchaea group</taxon>
        <taxon>Halobacteria</taxon>
        <taxon>Halobacteriales</taxon>
        <taxon>Natrialbaceae</taxon>
        <taxon>Natrinema</taxon>
    </lineage>
</organism>
<reference evidence="2" key="2">
    <citation type="submission" date="2016-10" db="EMBL/GenBank/DDBJ databases">
        <authorList>
            <person name="de Groot N.N."/>
        </authorList>
    </citation>
    <scope>NUCLEOTIDE SEQUENCE [LARGE SCALE GENOMIC DNA]</scope>
    <source>
        <strain evidence="2">CDM_6</strain>
    </source>
</reference>
<dbReference type="NCBIfam" id="NF041921">
    <property type="entry name" value="HVO_A0556"/>
    <property type="match status" value="1"/>
</dbReference>
<dbReference type="AlphaFoldDB" id="A0A1I0FRV9"/>
<proteinExistence type="predicted"/>
<evidence type="ECO:0000313" key="1">
    <source>
        <dbReference type="EMBL" id="SDC77994.1"/>
    </source>
</evidence>
<dbReference type="RefSeq" id="WP_092932776.1">
    <property type="nucleotide sequence ID" value="NZ_FMZP01000007.1"/>
</dbReference>
<evidence type="ECO:0000313" key="4">
    <source>
        <dbReference type="Proteomes" id="UP000324021"/>
    </source>
</evidence>
<dbReference type="OrthoDB" id="245896at2157"/>
<evidence type="ECO:0000313" key="2">
    <source>
        <dbReference type="EMBL" id="SET60957.1"/>
    </source>
</evidence>
<dbReference type="InterPro" id="IPR049681">
    <property type="entry name" value="HVO_A0556-like"/>
</dbReference>